<proteinExistence type="predicted"/>
<sequence length="65" mass="7117">MKIMAAIVITLPQSRRLLLVNLILGVKHLATQVTLGPADKSYNSVPFTHSAQKTDASVNRKMSEL</sequence>
<protein>
    <submittedName>
        <fullName evidence="1">Uncharacterized protein</fullName>
    </submittedName>
</protein>
<organism evidence="1">
    <name type="scientific">Anguilla anguilla</name>
    <name type="common">European freshwater eel</name>
    <name type="synonym">Muraena anguilla</name>
    <dbReference type="NCBI Taxonomy" id="7936"/>
    <lineage>
        <taxon>Eukaryota</taxon>
        <taxon>Metazoa</taxon>
        <taxon>Chordata</taxon>
        <taxon>Craniata</taxon>
        <taxon>Vertebrata</taxon>
        <taxon>Euteleostomi</taxon>
        <taxon>Actinopterygii</taxon>
        <taxon>Neopterygii</taxon>
        <taxon>Teleostei</taxon>
        <taxon>Anguilliformes</taxon>
        <taxon>Anguillidae</taxon>
        <taxon>Anguilla</taxon>
    </lineage>
</organism>
<reference evidence="1" key="1">
    <citation type="submission" date="2014-11" db="EMBL/GenBank/DDBJ databases">
        <authorList>
            <person name="Amaro Gonzalez C."/>
        </authorList>
    </citation>
    <scope>NUCLEOTIDE SEQUENCE</scope>
</reference>
<evidence type="ECO:0000313" key="1">
    <source>
        <dbReference type="EMBL" id="JAH69208.1"/>
    </source>
</evidence>
<accession>A0A0E9UW57</accession>
<reference evidence="1" key="2">
    <citation type="journal article" date="2015" name="Fish Shellfish Immunol.">
        <title>Early steps in the European eel (Anguilla anguilla)-Vibrio vulnificus interaction in the gills: Role of the RtxA13 toxin.</title>
        <authorList>
            <person name="Callol A."/>
            <person name="Pajuelo D."/>
            <person name="Ebbesson L."/>
            <person name="Teles M."/>
            <person name="MacKenzie S."/>
            <person name="Amaro C."/>
        </authorList>
    </citation>
    <scope>NUCLEOTIDE SEQUENCE</scope>
</reference>
<name>A0A0E9UW57_ANGAN</name>
<dbReference type="AlphaFoldDB" id="A0A0E9UW57"/>
<dbReference type="EMBL" id="GBXM01039369">
    <property type="protein sequence ID" value="JAH69208.1"/>
    <property type="molecule type" value="Transcribed_RNA"/>
</dbReference>